<reference evidence="1" key="1">
    <citation type="journal article" date="2022" name="Med Res Arch">
        <title>Genomic identification of streptococcal strains and relation to clinical characteristics. A substudy to The Partial Oral Treatment of Endocarditis (POET) Trial.</title>
        <authorList>
            <person name="Christensen J."/>
            <person name="Jensen C."/>
            <person name="Dargis R."/>
            <person name="Nielsen X."/>
            <person name="Pries- Heje M."/>
            <person name="Wiingaard C."/>
            <person name="Ihlemann N."/>
            <person name="Gill S."/>
            <person name="Bruun N."/>
            <person name="Elming H."/>
            <person name="Povlsen J."/>
            <person name="Madsen T."/>
            <person name="Jensen K."/>
            <person name="Fuursted K."/>
            <person name="Ostergaard L."/>
            <person name="Christiansen U."/>
            <person name="Rosenvinge F."/>
            <person name="Helweg-Larsen J."/>
            <person name="Fosbol E."/>
            <person name="Kober L."/>
            <person name="Torp-Pedersen C."/>
            <person name="Tonder N."/>
            <person name="Moser C."/>
            <person name="Iversen K."/>
            <person name="Bundgaard H."/>
        </authorList>
    </citation>
    <scope>NUCLEOTIDE SEQUENCE</scope>
    <source>
        <strain evidence="1">K13014465</strain>
    </source>
</reference>
<dbReference type="RefSeq" id="WP_148889026.1">
    <property type="nucleotide sequence ID" value="NZ_CABPTQ010000006.1"/>
</dbReference>
<dbReference type="Proteomes" id="UP001208029">
    <property type="component" value="Unassembled WGS sequence"/>
</dbReference>
<comment type="caution">
    <text evidence="1">The sequence shown here is derived from an EMBL/GenBank/DDBJ whole genome shotgun (WGS) entry which is preliminary data.</text>
</comment>
<accession>A0AAW5WLI4</accession>
<dbReference type="EMBL" id="JAKUYZ010000005">
    <property type="protein sequence ID" value="MCY7221091.1"/>
    <property type="molecule type" value="Genomic_DNA"/>
</dbReference>
<evidence type="ECO:0000313" key="1">
    <source>
        <dbReference type="EMBL" id="MCY7221091.1"/>
    </source>
</evidence>
<evidence type="ECO:0000313" key="2">
    <source>
        <dbReference type="Proteomes" id="UP001208029"/>
    </source>
</evidence>
<name>A0AAW5WLI4_STRCR</name>
<proteinExistence type="predicted"/>
<gene>
    <name evidence="1" type="ORF">MK546_03175</name>
</gene>
<organism evidence="1 2">
    <name type="scientific">Streptococcus cristatus</name>
    <dbReference type="NCBI Taxonomy" id="45634"/>
    <lineage>
        <taxon>Bacteria</taxon>
        <taxon>Bacillati</taxon>
        <taxon>Bacillota</taxon>
        <taxon>Bacilli</taxon>
        <taxon>Lactobacillales</taxon>
        <taxon>Streptococcaceae</taxon>
        <taxon>Streptococcus</taxon>
    </lineage>
</organism>
<sequence length="161" mass="18730">MKIHSDVINELINIDFLKEERETSLPITQLKSVKEAEKNINSLKWENFVLDKGGDFSVYLFKNHSDIYKHWNELVDSAKEEIIPEIEARLDNLITEGKLVASMKDQIKFDIIGIARYLTIKNVVPQAESTFFDDLYALYQAGYIPCGFAKGFYKDSFFHRR</sequence>
<protein>
    <submittedName>
        <fullName evidence="1">Uncharacterized protein</fullName>
    </submittedName>
</protein>
<dbReference type="AlphaFoldDB" id="A0AAW5WLI4"/>
<reference evidence="1" key="2">
    <citation type="submission" date="2022-02" db="EMBL/GenBank/DDBJ databases">
        <authorList>
            <person name="Christensen J.J.E."/>
            <person name="Jensen C.S."/>
            <person name="Nielsen X.C."/>
            <person name="Dargis R."/>
        </authorList>
    </citation>
    <scope>NUCLEOTIDE SEQUENCE</scope>
    <source>
        <strain evidence="1">K13014465</strain>
    </source>
</reference>